<dbReference type="InterPro" id="IPR050930">
    <property type="entry name" value="MFS_Vesicular_Transporter"/>
</dbReference>
<feature type="transmembrane region" description="Helical" evidence="10">
    <location>
        <begin position="361"/>
        <end position="381"/>
    </location>
</feature>
<dbReference type="SUPFAM" id="SSF103473">
    <property type="entry name" value="MFS general substrate transporter"/>
    <property type="match status" value="1"/>
</dbReference>
<feature type="transmembrane region" description="Helical" evidence="10">
    <location>
        <begin position="225"/>
        <end position="243"/>
    </location>
</feature>
<keyword evidence="8" id="KW-0479">Metal-binding</keyword>
<dbReference type="PROSITE" id="PS50157">
    <property type="entry name" value="ZINC_FINGER_C2H2_2"/>
    <property type="match status" value="6"/>
</dbReference>
<keyword evidence="4 10" id="KW-0812">Transmembrane</keyword>
<proteinExistence type="inferred from homology"/>
<dbReference type="Gene3D" id="1.20.1250.20">
    <property type="entry name" value="MFS general substrate transporter like domains"/>
    <property type="match status" value="2"/>
</dbReference>
<dbReference type="Proteomes" id="UP001159427">
    <property type="component" value="Unassembled WGS sequence"/>
</dbReference>
<reference evidence="13 14" key="1">
    <citation type="submission" date="2022-05" db="EMBL/GenBank/DDBJ databases">
        <authorList>
            <consortium name="Genoscope - CEA"/>
            <person name="William W."/>
        </authorList>
    </citation>
    <scope>NUCLEOTIDE SEQUENCE [LARGE SCALE GENOMIC DNA]</scope>
</reference>
<keyword evidence="6 10" id="KW-1133">Transmembrane helix</keyword>
<keyword evidence="14" id="KW-1185">Reference proteome</keyword>
<keyword evidence="3" id="KW-0813">Transport</keyword>
<dbReference type="PROSITE" id="PS50850">
    <property type="entry name" value="MFS"/>
    <property type="match status" value="1"/>
</dbReference>
<organism evidence="13 14">
    <name type="scientific">Porites evermanni</name>
    <dbReference type="NCBI Taxonomy" id="104178"/>
    <lineage>
        <taxon>Eukaryota</taxon>
        <taxon>Metazoa</taxon>
        <taxon>Cnidaria</taxon>
        <taxon>Anthozoa</taxon>
        <taxon>Hexacorallia</taxon>
        <taxon>Scleractinia</taxon>
        <taxon>Fungiina</taxon>
        <taxon>Poritidae</taxon>
        <taxon>Porites</taxon>
    </lineage>
</organism>
<dbReference type="Pfam" id="PF00096">
    <property type="entry name" value="zf-C2H2"/>
    <property type="match status" value="5"/>
</dbReference>
<feature type="transmembrane region" description="Helical" evidence="10">
    <location>
        <begin position="62"/>
        <end position="85"/>
    </location>
</feature>
<feature type="transmembrane region" description="Helical" evidence="10">
    <location>
        <begin position="331"/>
        <end position="355"/>
    </location>
</feature>
<dbReference type="InterPro" id="IPR020846">
    <property type="entry name" value="MFS_dom"/>
</dbReference>
<feature type="transmembrane region" description="Helical" evidence="10">
    <location>
        <begin position="263"/>
        <end position="283"/>
    </location>
</feature>
<feature type="transmembrane region" description="Helical" evidence="10">
    <location>
        <begin position="97"/>
        <end position="121"/>
    </location>
</feature>
<feature type="region of interest" description="Disordered" evidence="9">
    <location>
        <begin position="1"/>
        <end position="31"/>
    </location>
</feature>
<evidence type="ECO:0000256" key="7">
    <source>
        <dbReference type="ARBA" id="ARBA00023136"/>
    </source>
</evidence>
<dbReference type="EMBL" id="CALNXI010000400">
    <property type="protein sequence ID" value="CAH3026332.1"/>
    <property type="molecule type" value="Genomic_DNA"/>
</dbReference>
<dbReference type="InterPro" id="IPR001958">
    <property type="entry name" value="Tet-R_TetA/multi-R_MdtG-like"/>
</dbReference>
<dbReference type="SUPFAM" id="SSF57667">
    <property type="entry name" value="beta-beta-alpha zinc fingers"/>
    <property type="match status" value="4"/>
</dbReference>
<comment type="caution">
    <text evidence="13">The sequence shown here is derived from an EMBL/GenBank/DDBJ whole genome shotgun (WGS) entry which is preliminary data.</text>
</comment>
<keyword evidence="5" id="KW-0532">Neurotransmitter transport</keyword>
<feature type="compositionally biased region" description="Low complexity" evidence="9">
    <location>
        <begin position="11"/>
        <end position="26"/>
    </location>
</feature>
<keyword evidence="7 10" id="KW-0472">Membrane</keyword>
<dbReference type="InterPro" id="IPR036236">
    <property type="entry name" value="Znf_C2H2_sf"/>
</dbReference>
<feature type="transmembrane region" description="Helical" evidence="10">
    <location>
        <begin position="155"/>
        <end position="174"/>
    </location>
</feature>
<feature type="domain" description="C2H2-type" evidence="11">
    <location>
        <begin position="693"/>
        <end position="720"/>
    </location>
</feature>
<protein>
    <submittedName>
        <fullName evidence="13">Uncharacterized protein</fullName>
    </submittedName>
</protein>
<gene>
    <name evidence="13" type="ORF">PEVE_00028843</name>
</gene>
<dbReference type="InterPro" id="IPR011701">
    <property type="entry name" value="MFS"/>
</dbReference>
<feature type="domain" description="C2H2-type" evidence="11">
    <location>
        <begin position="608"/>
        <end position="636"/>
    </location>
</feature>
<dbReference type="InterPro" id="IPR036259">
    <property type="entry name" value="MFS_trans_sf"/>
</dbReference>
<feature type="transmembrane region" description="Helical" evidence="10">
    <location>
        <begin position="128"/>
        <end position="149"/>
    </location>
</feature>
<evidence type="ECO:0000313" key="13">
    <source>
        <dbReference type="EMBL" id="CAH3026332.1"/>
    </source>
</evidence>
<feature type="domain" description="C2H2-type" evidence="11">
    <location>
        <begin position="665"/>
        <end position="692"/>
    </location>
</feature>
<feature type="domain" description="Major facilitator superfamily (MFS) profile" evidence="12">
    <location>
        <begin position="63"/>
        <end position="466"/>
    </location>
</feature>
<evidence type="ECO:0000256" key="5">
    <source>
        <dbReference type="ARBA" id="ARBA00022775"/>
    </source>
</evidence>
<dbReference type="Pfam" id="PF07690">
    <property type="entry name" value="MFS_1"/>
    <property type="match status" value="2"/>
</dbReference>
<comment type="subcellular location">
    <subcellularLocation>
        <location evidence="1">Membrane</location>
        <topology evidence="1">Multi-pass membrane protein</topology>
    </subcellularLocation>
</comment>
<evidence type="ECO:0000256" key="1">
    <source>
        <dbReference type="ARBA" id="ARBA00004141"/>
    </source>
</evidence>
<feature type="transmembrane region" description="Helical" evidence="10">
    <location>
        <begin position="303"/>
        <end position="324"/>
    </location>
</feature>
<name>A0ABN8MAF2_9CNID</name>
<evidence type="ECO:0000313" key="14">
    <source>
        <dbReference type="Proteomes" id="UP001159427"/>
    </source>
</evidence>
<evidence type="ECO:0000256" key="3">
    <source>
        <dbReference type="ARBA" id="ARBA00022448"/>
    </source>
</evidence>
<dbReference type="PANTHER" id="PTHR23506">
    <property type="entry name" value="GH10249P"/>
    <property type="match status" value="1"/>
</dbReference>
<feature type="domain" description="C2H2-type" evidence="11">
    <location>
        <begin position="721"/>
        <end position="748"/>
    </location>
</feature>
<evidence type="ECO:0000259" key="11">
    <source>
        <dbReference type="PROSITE" id="PS50157"/>
    </source>
</evidence>
<feature type="domain" description="C2H2-type" evidence="11">
    <location>
        <begin position="749"/>
        <end position="773"/>
    </location>
</feature>
<comment type="similarity">
    <text evidence="2">Belongs to the major facilitator superfamily. Vesicular transporter family.</text>
</comment>
<accession>A0ABN8MAF2</accession>
<dbReference type="PRINTS" id="PR01035">
    <property type="entry name" value="TCRTETA"/>
</dbReference>
<dbReference type="Gene3D" id="3.30.160.60">
    <property type="entry name" value="Classic Zinc Finger"/>
    <property type="match status" value="6"/>
</dbReference>
<evidence type="ECO:0000256" key="2">
    <source>
        <dbReference type="ARBA" id="ARBA00006829"/>
    </source>
</evidence>
<evidence type="ECO:0000256" key="9">
    <source>
        <dbReference type="SAM" id="MobiDB-lite"/>
    </source>
</evidence>
<evidence type="ECO:0000256" key="10">
    <source>
        <dbReference type="SAM" id="Phobius"/>
    </source>
</evidence>
<evidence type="ECO:0000259" key="12">
    <source>
        <dbReference type="PROSITE" id="PS50850"/>
    </source>
</evidence>
<evidence type="ECO:0000256" key="4">
    <source>
        <dbReference type="ARBA" id="ARBA00022692"/>
    </source>
</evidence>
<dbReference type="InterPro" id="IPR013087">
    <property type="entry name" value="Znf_C2H2_type"/>
</dbReference>
<evidence type="ECO:0000256" key="6">
    <source>
        <dbReference type="ARBA" id="ARBA00022989"/>
    </source>
</evidence>
<sequence length="798" mass="87127">MSTGTRRPSISRFPSVSFSKQSSVNSDGFFDDADGVDSARAHDRQEEAEKGSAIWSTTRRKLTLVSLCLVYFAATASFAILSPFFPSEAQEMGASGTMIGLIFGIYPLVVFLVAPLLGVFLPQVGPKFTLTAGLFLCAGSQILFGFVSLLPKGEVFVVFCFILRVVMAFGGAAADTASFAIVAGEFGAKIGVVTGAMETFTGLGFMLGPPLGGVLYSAGGFKLPFIVMGSLLLSILPVVLIILPRDENVFREKKGSLIQAAKIPGVAVIGFCILVSGIILSFLDPTFAPYMKKFGLGPSKVGLLFLLVAGSYAISAPVVGWICDKTGKTRLVMLLGVLFVIIGILMLAPAPFLTFLPQRKVWLVCVSMALLGAAVSAYQVPCMPDMLETAKQHGMPDDITTHGVLSGIFNATASIGAFLGPTVSGLTEHYISFEWSTVTGRKHFDVTCSNTSYSFSGIRIRASSNTRNKSQISCLQFINIMQSVTGQPITLKQRNQALLITEGVQAVYMISCKLLPDIICPSCEDQNTKLQESKDFPFSLATGKGFLAEHNDSKLLDFSRVKGKELSGPKLSIDVRKITFNPEGAKIDEAGNLQSVVSQRSSNSQETFTCNTCQKLFCTPHGLEVHVRRTHAGSRPYGCVTCGKTFSHYVSLAQHRKTHSSVKIFECQTCGKHFKRSSTLSTHMLIHADIRPFSCEYCAKRFHQKSDMKKHMLVHTGEKPHKCRHCGKCFSQSSNLITHSRKHLGFKPFACQKCGRAFYRKVDLRRHSHVHRGAFYSNNDFANLCFDQKFFFPVQPNQ</sequence>
<dbReference type="PANTHER" id="PTHR23506:SF26">
    <property type="entry name" value="MFS-TYPE TRANSPORTER SLC18B1"/>
    <property type="match status" value="1"/>
</dbReference>
<dbReference type="PROSITE" id="PS00028">
    <property type="entry name" value="ZINC_FINGER_C2H2_1"/>
    <property type="match status" value="6"/>
</dbReference>
<keyword evidence="8" id="KW-0862">Zinc</keyword>
<evidence type="ECO:0000256" key="8">
    <source>
        <dbReference type="PROSITE-ProRule" id="PRU00042"/>
    </source>
</evidence>
<dbReference type="SMART" id="SM00355">
    <property type="entry name" value="ZnF_C2H2"/>
    <property type="match status" value="6"/>
</dbReference>
<feature type="domain" description="C2H2-type" evidence="11">
    <location>
        <begin position="637"/>
        <end position="664"/>
    </location>
</feature>
<feature type="transmembrane region" description="Helical" evidence="10">
    <location>
        <begin position="186"/>
        <end position="205"/>
    </location>
</feature>
<keyword evidence="8" id="KW-0863">Zinc-finger</keyword>